<evidence type="ECO:0000313" key="1">
    <source>
        <dbReference type="EMBL" id="CAH9078491.1"/>
    </source>
</evidence>
<dbReference type="Proteomes" id="UP001152484">
    <property type="component" value="Unassembled WGS sequence"/>
</dbReference>
<gene>
    <name evidence="1" type="ORF">CEURO_LOCUS6756</name>
</gene>
<organism evidence="1 2">
    <name type="scientific">Cuscuta europaea</name>
    <name type="common">European dodder</name>
    <dbReference type="NCBI Taxonomy" id="41803"/>
    <lineage>
        <taxon>Eukaryota</taxon>
        <taxon>Viridiplantae</taxon>
        <taxon>Streptophyta</taxon>
        <taxon>Embryophyta</taxon>
        <taxon>Tracheophyta</taxon>
        <taxon>Spermatophyta</taxon>
        <taxon>Magnoliopsida</taxon>
        <taxon>eudicotyledons</taxon>
        <taxon>Gunneridae</taxon>
        <taxon>Pentapetalae</taxon>
        <taxon>asterids</taxon>
        <taxon>lamiids</taxon>
        <taxon>Solanales</taxon>
        <taxon>Convolvulaceae</taxon>
        <taxon>Cuscuteae</taxon>
        <taxon>Cuscuta</taxon>
        <taxon>Cuscuta subgen. Cuscuta</taxon>
    </lineage>
</organism>
<comment type="caution">
    <text evidence="1">The sequence shown here is derived from an EMBL/GenBank/DDBJ whole genome shotgun (WGS) entry which is preliminary data.</text>
</comment>
<evidence type="ECO:0000313" key="2">
    <source>
        <dbReference type="Proteomes" id="UP001152484"/>
    </source>
</evidence>
<accession>A0A9P0YVL7</accession>
<name>A0A9P0YVL7_CUSEU</name>
<protein>
    <submittedName>
        <fullName evidence="1">Uncharacterized protein</fullName>
    </submittedName>
</protein>
<reference evidence="1" key="1">
    <citation type="submission" date="2022-07" db="EMBL/GenBank/DDBJ databases">
        <authorList>
            <person name="Macas J."/>
            <person name="Novak P."/>
            <person name="Neumann P."/>
        </authorList>
    </citation>
    <scope>NUCLEOTIDE SEQUENCE</scope>
</reference>
<dbReference type="EMBL" id="CAMAPE010000010">
    <property type="protein sequence ID" value="CAH9078491.1"/>
    <property type="molecule type" value="Genomic_DNA"/>
</dbReference>
<sequence>MTSDAIDHQRQWSRTQKLAAHSLASERLEAYRICDDKVHNALGEARKEVFGLTLKIIMLLE</sequence>
<keyword evidence="2" id="KW-1185">Reference proteome</keyword>
<proteinExistence type="predicted"/>
<dbReference type="AlphaFoldDB" id="A0A9P0YVL7"/>